<dbReference type="Proteomes" id="UP000051660">
    <property type="component" value="Unassembled WGS sequence"/>
</dbReference>
<dbReference type="EMBL" id="LLYB01000060">
    <property type="protein sequence ID" value="KRR24723.1"/>
    <property type="molecule type" value="Genomic_DNA"/>
</dbReference>
<dbReference type="RefSeq" id="WP_057858306.1">
    <property type="nucleotide sequence ID" value="NZ_LLYB01000060.1"/>
</dbReference>
<protein>
    <submittedName>
        <fullName evidence="1">Uncharacterized protein</fullName>
    </submittedName>
</protein>
<gene>
    <name evidence="1" type="ORF">CQ14_05065</name>
</gene>
<dbReference type="AlphaFoldDB" id="A0A0R3N4M6"/>
<evidence type="ECO:0000313" key="1">
    <source>
        <dbReference type="EMBL" id="KRR24723.1"/>
    </source>
</evidence>
<organism evidence="1 2">
    <name type="scientific">Bradyrhizobium lablabi</name>
    <dbReference type="NCBI Taxonomy" id="722472"/>
    <lineage>
        <taxon>Bacteria</taxon>
        <taxon>Pseudomonadati</taxon>
        <taxon>Pseudomonadota</taxon>
        <taxon>Alphaproteobacteria</taxon>
        <taxon>Hyphomicrobiales</taxon>
        <taxon>Nitrobacteraceae</taxon>
        <taxon>Bradyrhizobium</taxon>
    </lineage>
</organism>
<evidence type="ECO:0000313" key="2">
    <source>
        <dbReference type="Proteomes" id="UP000051660"/>
    </source>
</evidence>
<comment type="caution">
    <text evidence="1">The sequence shown here is derived from an EMBL/GenBank/DDBJ whole genome shotgun (WGS) entry which is preliminary data.</text>
</comment>
<sequence length="96" mass="11025">MSPFSFDLPADFADYEWEVEAKGWYSDARIIVSGKRYRLNFYDPVRLGQEIESELQREGSFFEPNLVIVQSVTRANMERAAVLLAQSSQLACLVEE</sequence>
<reference evidence="1 2" key="1">
    <citation type="submission" date="2014-03" db="EMBL/GenBank/DDBJ databases">
        <title>Bradyrhizobium valentinum sp. nov., isolated from effective nodules of Lupinus mariae-josephae, a lupine endemic of basic-lime soils in Eastern Spain.</title>
        <authorList>
            <person name="Duran D."/>
            <person name="Rey L."/>
            <person name="Navarro A."/>
            <person name="Busquets A."/>
            <person name="Imperial J."/>
            <person name="Ruiz-Argueso T."/>
        </authorList>
    </citation>
    <scope>NUCLEOTIDE SEQUENCE [LARGE SCALE GENOMIC DNA]</scope>
    <source>
        <strain evidence="1 2">CCBAU 23086</strain>
    </source>
</reference>
<name>A0A0R3N4M6_9BRAD</name>
<dbReference type="OrthoDB" id="513474at2"/>
<accession>A0A0R3N4M6</accession>
<proteinExistence type="predicted"/>